<dbReference type="GO" id="GO:0016126">
    <property type="term" value="P:sterol biosynthetic process"/>
    <property type="evidence" value="ECO:0007669"/>
    <property type="project" value="TreeGrafter"/>
</dbReference>
<dbReference type="InterPro" id="IPR025714">
    <property type="entry name" value="Methyltranfer_dom"/>
</dbReference>
<name>A0A443HR98_BYSSP</name>
<dbReference type="VEuPathDB" id="FungiDB:C8Q69DRAFT_433769"/>
<reference evidence="4 5" key="1">
    <citation type="journal article" date="2018" name="Front. Microbiol.">
        <title>Genomic and genetic insights into a cosmopolitan fungus, Paecilomyces variotii (Eurotiales).</title>
        <authorList>
            <person name="Urquhart A.S."/>
            <person name="Mondo S.J."/>
            <person name="Makela M.R."/>
            <person name="Hane J.K."/>
            <person name="Wiebenga A."/>
            <person name="He G."/>
            <person name="Mihaltcheva S."/>
            <person name="Pangilinan J."/>
            <person name="Lipzen A."/>
            <person name="Barry K."/>
            <person name="de Vries R.P."/>
            <person name="Grigoriev I.V."/>
            <person name="Idnurm A."/>
        </authorList>
    </citation>
    <scope>NUCLEOTIDE SEQUENCE [LARGE SCALE GENOMIC DNA]</scope>
    <source>
        <strain evidence="4 5">CBS 101075</strain>
    </source>
</reference>
<comment type="similarity">
    <text evidence="2">Belongs to the class I-like SAM-binding methyltransferase superfamily. Erg6/SMT family.</text>
</comment>
<evidence type="ECO:0000256" key="1">
    <source>
        <dbReference type="ARBA" id="ARBA00022679"/>
    </source>
</evidence>
<dbReference type="Pfam" id="PF13847">
    <property type="entry name" value="Methyltransf_31"/>
    <property type="match status" value="1"/>
</dbReference>
<evidence type="ECO:0000259" key="3">
    <source>
        <dbReference type="Pfam" id="PF13847"/>
    </source>
</evidence>
<feature type="domain" description="Methyltransferase" evidence="3">
    <location>
        <begin position="41"/>
        <end position="147"/>
    </location>
</feature>
<dbReference type="EMBL" id="RCNU01000007">
    <property type="protein sequence ID" value="RWQ94335.1"/>
    <property type="molecule type" value="Genomic_DNA"/>
</dbReference>
<dbReference type="CDD" id="cd02440">
    <property type="entry name" value="AdoMet_MTases"/>
    <property type="match status" value="1"/>
</dbReference>
<gene>
    <name evidence="4" type="ORF">C8Q69DRAFT_433769</name>
</gene>
<accession>A0A443HR98</accession>
<dbReference type="InterPro" id="IPR029063">
    <property type="entry name" value="SAM-dependent_MTases_sf"/>
</dbReference>
<dbReference type="GeneID" id="39597797"/>
<dbReference type="SUPFAM" id="SSF53335">
    <property type="entry name" value="S-adenosyl-L-methionine-dependent methyltransferases"/>
    <property type="match status" value="1"/>
</dbReference>
<dbReference type="Proteomes" id="UP000283841">
    <property type="component" value="Unassembled WGS sequence"/>
</dbReference>
<dbReference type="GO" id="GO:0005783">
    <property type="term" value="C:endoplasmic reticulum"/>
    <property type="evidence" value="ECO:0007669"/>
    <property type="project" value="TreeGrafter"/>
</dbReference>
<comment type="caution">
    <text evidence="4">The sequence shown here is derived from an EMBL/GenBank/DDBJ whole genome shotgun (WGS) entry which is preliminary data.</text>
</comment>
<organism evidence="4 5">
    <name type="scientific">Byssochlamys spectabilis</name>
    <name type="common">Paecilomyces variotii</name>
    <dbReference type="NCBI Taxonomy" id="264951"/>
    <lineage>
        <taxon>Eukaryota</taxon>
        <taxon>Fungi</taxon>
        <taxon>Dikarya</taxon>
        <taxon>Ascomycota</taxon>
        <taxon>Pezizomycotina</taxon>
        <taxon>Eurotiomycetes</taxon>
        <taxon>Eurotiomycetidae</taxon>
        <taxon>Eurotiales</taxon>
        <taxon>Thermoascaceae</taxon>
        <taxon>Paecilomyces</taxon>
    </lineage>
</organism>
<evidence type="ECO:0000313" key="5">
    <source>
        <dbReference type="Proteomes" id="UP000283841"/>
    </source>
</evidence>
<proteinExistence type="inferred from homology"/>
<dbReference type="STRING" id="264951.A0A443HR98"/>
<dbReference type="GO" id="GO:0003838">
    <property type="term" value="F:sterol 24-C-methyltransferase activity"/>
    <property type="evidence" value="ECO:0007669"/>
    <property type="project" value="TreeGrafter"/>
</dbReference>
<dbReference type="GO" id="GO:0032259">
    <property type="term" value="P:methylation"/>
    <property type="evidence" value="ECO:0007669"/>
    <property type="project" value="UniProtKB-KW"/>
</dbReference>
<keyword evidence="5" id="KW-1185">Reference proteome</keyword>
<keyword evidence="1 4" id="KW-0808">Transferase</keyword>
<protein>
    <submittedName>
        <fullName evidence="4">Methyltransferase type 11</fullName>
    </submittedName>
</protein>
<dbReference type="InterPro" id="IPR050447">
    <property type="entry name" value="Erg6_SMT_methyltransf"/>
</dbReference>
<sequence length="279" mass="31263">MSPAAIIFPYAKYAGSSASVTKGHEWRTAANSCAYLLPHLEPSMRVLDVGCGPGTISCDLAANYLPRGHVTGVDASVDCVEKAAENAQQRGIENISFTTGDIFNLPFPDNTFDVVHEHQVLQHIYDPAAAIEEMRRVAKPGGLVACRESIMDGFLWYPLTPDKKEWWDLYVQVVKSHGANPGTGRMLHVFARQAGFSRDAMTSSSSAWCYCDEKERKYWGDHWADRMLTSAFRRDAVSRGFCTNEDMDRYARLWREWGAQDEGSFILVHAEILCRVDKS</sequence>
<dbReference type="PANTHER" id="PTHR44068">
    <property type="entry name" value="ZGC:194242"/>
    <property type="match status" value="1"/>
</dbReference>
<dbReference type="PANTHER" id="PTHR44068:SF1">
    <property type="entry name" value="HYPOTHETICAL LOC100005854"/>
    <property type="match status" value="1"/>
</dbReference>
<evidence type="ECO:0000313" key="4">
    <source>
        <dbReference type="EMBL" id="RWQ94335.1"/>
    </source>
</evidence>
<dbReference type="AlphaFoldDB" id="A0A443HR98"/>
<dbReference type="RefSeq" id="XP_028483980.1">
    <property type="nucleotide sequence ID" value="XM_028628520.1"/>
</dbReference>
<keyword evidence="4" id="KW-0489">Methyltransferase</keyword>
<evidence type="ECO:0000256" key="2">
    <source>
        <dbReference type="ARBA" id="ARBA00038188"/>
    </source>
</evidence>
<dbReference type="Gene3D" id="3.40.50.150">
    <property type="entry name" value="Vaccinia Virus protein VP39"/>
    <property type="match status" value="1"/>
</dbReference>